<feature type="non-terminal residue" evidence="2">
    <location>
        <position position="1"/>
    </location>
</feature>
<dbReference type="PANTHER" id="PTHR39181:SF1">
    <property type="entry name" value="TYROSINE-PROTEIN PHOSPHATASE YWQE"/>
    <property type="match status" value="1"/>
</dbReference>
<dbReference type="Gene3D" id="3.20.20.140">
    <property type="entry name" value="Metal-dependent hydrolases"/>
    <property type="match status" value="1"/>
</dbReference>
<evidence type="ECO:0008006" key="3">
    <source>
        <dbReference type="Google" id="ProtNLM"/>
    </source>
</evidence>
<dbReference type="PIRSF" id="PIRSF016557">
    <property type="entry name" value="Caps_synth_CpsB"/>
    <property type="match status" value="1"/>
</dbReference>
<feature type="non-terminal residue" evidence="2">
    <location>
        <position position="222"/>
    </location>
</feature>
<dbReference type="InterPro" id="IPR016195">
    <property type="entry name" value="Pol/histidinol_Pase-like"/>
</dbReference>
<dbReference type="GO" id="GO:0030145">
    <property type="term" value="F:manganese ion binding"/>
    <property type="evidence" value="ECO:0007669"/>
    <property type="project" value="InterPro"/>
</dbReference>
<dbReference type="InterPro" id="IPR016667">
    <property type="entry name" value="Caps_polysacc_synth_CpsB/CapC"/>
</dbReference>
<proteinExistence type="predicted"/>
<protein>
    <recommendedName>
        <fullName evidence="3">Protein-tyrosine-phosphatase</fullName>
    </recommendedName>
</protein>
<dbReference type="GO" id="GO:0004725">
    <property type="term" value="F:protein tyrosine phosphatase activity"/>
    <property type="evidence" value="ECO:0007669"/>
    <property type="project" value="InterPro"/>
</dbReference>
<dbReference type="SUPFAM" id="SSF89550">
    <property type="entry name" value="PHP domain-like"/>
    <property type="match status" value="1"/>
</dbReference>
<name>A0A382UT01_9ZZZZ</name>
<evidence type="ECO:0000313" key="2">
    <source>
        <dbReference type="EMBL" id="SVD36828.1"/>
    </source>
</evidence>
<gene>
    <name evidence="2" type="ORF">METZ01_LOCUS389682</name>
</gene>
<dbReference type="PANTHER" id="PTHR39181">
    <property type="entry name" value="TYROSINE-PROTEIN PHOSPHATASE YWQE"/>
    <property type="match status" value="1"/>
</dbReference>
<sequence length="222" mass="24929">LIDFHNHILPNVDDGSKSLEMSLNMLRHAAEQGITDVVNTVHFQHPKVETEDISYDRIQKEIASLQEELDKRNIPVRLHSGSEVFYLPNLVSFKGNQLATFGQGSYMLVEFQVHQLPETQKQVLFDLKMAGITPIIAHPERYKPVQDDISIITDWLSAGCLIQVDAGSVLGYLGSGAQEASERIVKSGWCQILGSDAHDDQRRNFCLMETMEKVKGWIGPDV</sequence>
<keyword evidence="1" id="KW-0378">Hydrolase</keyword>
<accession>A0A382UT01</accession>
<dbReference type="EMBL" id="UINC01146224">
    <property type="protein sequence ID" value="SVD36828.1"/>
    <property type="molecule type" value="Genomic_DNA"/>
</dbReference>
<organism evidence="2">
    <name type="scientific">marine metagenome</name>
    <dbReference type="NCBI Taxonomy" id="408172"/>
    <lineage>
        <taxon>unclassified sequences</taxon>
        <taxon>metagenomes</taxon>
        <taxon>ecological metagenomes</taxon>
    </lineage>
</organism>
<dbReference type="Pfam" id="PF19567">
    <property type="entry name" value="CpsB_CapC"/>
    <property type="match status" value="1"/>
</dbReference>
<dbReference type="AlphaFoldDB" id="A0A382UT01"/>
<reference evidence="2" key="1">
    <citation type="submission" date="2018-05" db="EMBL/GenBank/DDBJ databases">
        <authorList>
            <person name="Lanie J.A."/>
            <person name="Ng W.-L."/>
            <person name="Kazmierczak K.M."/>
            <person name="Andrzejewski T.M."/>
            <person name="Davidsen T.M."/>
            <person name="Wayne K.J."/>
            <person name="Tettelin H."/>
            <person name="Glass J.I."/>
            <person name="Rusch D."/>
            <person name="Podicherti R."/>
            <person name="Tsui H.-C.T."/>
            <person name="Winkler M.E."/>
        </authorList>
    </citation>
    <scope>NUCLEOTIDE SEQUENCE</scope>
</reference>
<evidence type="ECO:0000256" key="1">
    <source>
        <dbReference type="ARBA" id="ARBA00022801"/>
    </source>
</evidence>